<dbReference type="OrthoDB" id="9342567at2"/>
<reference evidence="2 3" key="1">
    <citation type="submission" date="2016-03" db="EMBL/GenBank/DDBJ databases">
        <title>Acetic acid bacteria sequencing.</title>
        <authorList>
            <person name="Brandt J."/>
            <person name="Jakob F."/>
            <person name="Vogel R.F."/>
        </authorList>
    </citation>
    <scope>NUCLEOTIDE SEQUENCE [LARGE SCALE GENOMIC DNA]</scope>
    <source>
        <strain evidence="2 3">TMW2.1153</strain>
    </source>
</reference>
<dbReference type="InterPro" id="IPR029063">
    <property type="entry name" value="SAM-dependent_MTases_sf"/>
</dbReference>
<feature type="signal peptide" evidence="1">
    <location>
        <begin position="1"/>
        <end position="27"/>
    </location>
</feature>
<dbReference type="EMBL" id="CP014692">
    <property type="protein sequence ID" value="AQS85006.1"/>
    <property type="molecule type" value="Genomic_DNA"/>
</dbReference>
<name>A0A1U9KGW2_ACEAC</name>
<keyword evidence="2" id="KW-0808">Transferase</keyword>
<keyword evidence="3" id="KW-1185">Reference proteome</keyword>
<dbReference type="InterPro" id="IPR016980">
    <property type="entry name" value="S-AdoMet-dep_MeTrfase_Alr7345"/>
</dbReference>
<evidence type="ECO:0000313" key="3">
    <source>
        <dbReference type="Proteomes" id="UP000188937"/>
    </source>
</evidence>
<protein>
    <submittedName>
        <fullName evidence="2">Methyltransferase</fullName>
    </submittedName>
</protein>
<dbReference type="STRING" id="435.A0U92_09680"/>
<gene>
    <name evidence="2" type="ORF">A0U92_09680</name>
</gene>
<evidence type="ECO:0000256" key="1">
    <source>
        <dbReference type="SAM" id="SignalP"/>
    </source>
</evidence>
<dbReference type="KEGG" id="aace:A0U92_09680"/>
<proteinExistence type="predicted"/>
<dbReference type="GO" id="GO:0008168">
    <property type="term" value="F:methyltransferase activity"/>
    <property type="evidence" value="ECO:0007669"/>
    <property type="project" value="UniProtKB-KW"/>
</dbReference>
<dbReference type="PIRSF" id="PIRSF031679">
    <property type="entry name" value="Mtase_Alr7345_prd"/>
    <property type="match status" value="1"/>
</dbReference>
<evidence type="ECO:0000313" key="2">
    <source>
        <dbReference type="EMBL" id="AQS85006.1"/>
    </source>
</evidence>
<sequence>MHRKFIMCSVMGLLAGAGLTATHTVQAQSVFKSNQVRTLPIAVALSNKDRPEVDRARDKTRKPAELLAFAGMGPGMKVADLMPGQGYFTRIFSNVVGKTGHVYALVAAERVAEKPDAADAVKAIAADPAFSNVSVLVESMQALSLPTPVDVAWTSQNYHDVYSRGTDAALAFDRSVFNLLRPGGVYMVIDHVAAAGSLPETARTLHRIDPALIRSQVEKAGFVFESESRALRNTQDTHSVPVFDESIKGHTDQVVYKFRKPAR</sequence>
<accession>A0A1U9KGW2</accession>
<dbReference type="AlphaFoldDB" id="A0A1U9KGW2"/>
<dbReference type="Gene3D" id="3.40.50.150">
    <property type="entry name" value="Vaccinia Virus protein VP39"/>
    <property type="match status" value="1"/>
</dbReference>
<dbReference type="SUPFAM" id="SSF53335">
    <property type="entry name" value="S-adenosyl-L-methionine-dependent methyltransferases"/>
    <property type="match status" value="1"/>
</dbReference>
<feature type="chain" id="PRO_5013273515" evidence="1">
    <location>
        <begin position="28"/>
        <end position="263"/>
    </location>
</feature>
<keyword evidence="1" id="KW-0732">Signal</keyword>
<organism evidence="2 3">
    <name type="scientific">Acetobacter aceti</name>
    <dbReference type="NCBI Taxonomy" id="435"/>
    <lineage>
        <taxon>Bacteria</taxon>
        <taxon>Pseudomonadati</taxon>
        <taxon>Pseudomonadota</taxon>
        <taxon>Alphaproteobacteria</taxon>
        <taxon>Acetobacterales</taxon>
        <taxon>Acetobacteraceae</taxon>
        <taxon>Acetobacter</taxon>
        <taxon>Acetobacter subgen. Acetobacter</taxon>
    </lineage>
</organism>
<dbReference type="RefSeq" id="WP_077813048.1">
    <property type="nucleotide sequence ID" value="NZ_CP014692.1"/>
</dbReference>
<keyword evidence="2" id="KW-0489">Methyltransferase</keyword>
<dbReference type="GO" id="GO:0032259">
    <property type="term" value="P:methylation"/>
    <property type="evidence" value="ECO:0007669"/>
    <property type="project" value="UniProtKB-KW"/>
</dbReference>
<dbReference type="Proteomes" id="UP000188937">
    <property type="component" value="Chromosome"/>
</dbReference>